<dbReference type="SUPFAM" id="SSF53756">
    <property type="entry name" value="UDP-Glycosyltransferase/glycogen phosphorylase"/>
    <property type="match status" value="1"/>
</dbReference>
<dbReference type="AlphaFoldDB" id="A0AA85K730"/>
<organism evidence="9 10">
    <name type="scientific">Trichobilharzia regenti</name>
    <name type="common">Nasal bird schistosome</name>
    <dbReference type="NCBI Taxonomy" id="157069"/>
    <lineage>
        <taxon>Eukaryota</taxon>
        <taxon>Metazoa</taxon>
        <taxon>Spiralia</taxon>
        <taxon>Lophotrochozoa</taxon>
        <taxon>Platyhelminthes</taxon>
        <taxon>Trematoda</taxon>
        <taxon>Digenea</taxon>
        <taxon>Strigeidida</taxon>
        <taxon>Schistosomatoidea</taxon>
        <taxon>Schistosomatidae</taxon>
        <taxon>Trichobilharzia</taxon>
    </lineage>
</organism>
<proteinExistence type="predicted"/>
<dbReference type="WBParaSite" id="TREG1_66100.1">
    <property type="protein sequence ID" value="TREG1_66100.1"/>
    <property type="gene ID" value="TREG1_66100"/>
</dbReference>
<dbReference type="FunFam" id="3.40.50.2000:FF:000026">
    <property type="entry name" value="Phosphatidylinositol N-acetylglucosaminyltransferase subunit A"/>
    <property type="match status" value="1"/>
</dbReference>
<keyword evidence="9" id="KW-1185">Reference proteome</keyword>
<evidence type="ECO:0000256" key="1">
    <source>
        <dbReference type="ARBA" id="ARBA00004687"/>
    </source>
</evidence>
<comment type="pathway">
    <text evidence="1">Glycolipid biosynthesis; glycosylphosphatidylinositol-anchor biosynthesis.</text>
</comment>
<keyword evidence="3" id="KW-0337">GPI-anchor biosynthesis</keyword>
<name>A0AA85K730_TRIRE</name>
<evidence type="ECO:0000313" key="9">
    <source>
        <dbReference type="Proteomes" id="UP000050795"/>
    </source>
</evidence>
<evidence type="ECO:0000313" key="10">
    <source>
        <dbReference type="WBParaSite" id="TREG1_66100.1"/>
    </source>
</evidence>
<feature type="domain" description="Glycosyl transferase family 1" evidence="7">
    <location>
        <begin position="210"/>
        <end position="342"/>
    </location>
</feature>
<evidence type="ECO:0000256" key="3">
    <source>
        <dbReference type="ARBA" id="ARBA00022502"/>
    </source>
</evidence>
<keyword evidence="4" id="KW-0328">Glycosyltransferase</keyword>
<sequence length="521" mass="58869">MQYDYLNSPPRKGKLKIAMVSDFFHPNVGGVESHIYALSQCLIRRGHRVVVITHSYGSKSEQRQGVRYLARGLKVYYVPMQPFYKQSIFITGLGTLPIIREIVLREQIDIVHGHSIFSSLACEAVVHAQSLGCRAVYTEHSLFGFSDLSAIIMNKVMEGVFTAVDQVICVSHTAKENVVLRAKYDPDRVFVIPNALDASAFIPDPSCRDLNYITIVVVSRLVYRKGLDLLIAIIPSLCSLFPELRFIIGGDGPKRLELEDIREHYQLHSRVKLLGSLQPHEVRSVLIQGDIFLNTSLTEAFCIAIIEAVSCGLMVISTAVGGLPEVLPEHFIRLAPAKASELASVVADSIIQVRQLRKNSKLTNDMNDFSNQLTSDKSEVCRPPNPLCRFSLATNALKYLDGSEYQCNSITDHCWHMHKWIRGTYSWPKVAKRTEKVYTAAMSRPTASLRKRMTRLYQLGPFTGKLTFFVSLLHWLFLQFLCWIRPEQMIDILPSIDTPIEDFSDNDQEDSPIHMTDTVHQ</sequence>
<reference evidence="10" key="2">
    <citation type="submission" date="2023-11" db="UniProtKB">
        <authorList>
            <consortium name="WormBaseParasite"/>
        </authorList>
    </citation>
    <scope>IDENTIFICATION</scope>
</reference>
<evidence type="ECO:0000259" key="7">
    <source>
        <dbReference type="Pfam" id="PF00534"/>
    </source>
</evidence>
<keyword evidence="5" id="KW-0808">Transferase</keyword>
<dbReference type="GO" id="GO:0000506">
    <property type="term" value="C:glycosylphosphatidylinositol-N-acetylglucosaminyltransferase (GPI-GnT) complex"/>
    <property type="evidence" value="ECO:0007669"/>
    <property type="project" value="TreeGrafter"/>
</dbReference>
<dbReference type="InterPro" id="IPR001296">
    <property type="entry name" value="Glyco_trans_1"/>
</dbReference>
<dbReference type="InterPro" id="IPR013234">
    <property type="entry name" value="PIGA_GPI_anchor_biosynthesis"/>
</dbReference>
<protein>
    <recommendedName>
        <fullName evidence="2">phosphatidylinositol N-acetylglucosaminyltransferase</fullName>
        <ecNumber evidence="2">2.4.1.198</ecNumber>
    </recommendedName>
    <alternativeName>
        <fullName evidence="6">GlcNAc-PI synthesis protein</fullName>
    </alternativeName>
</protein>
<evidence type="ECO:0000256" key="4">
    <source>
        <dbReference type="ARBA" id="ARBA00022676"/>
    </source>
</evidence>
<dbReference type="Gene3D" id="3.40.50.2000">
    <property type="entry name" value="Glycogen Phosphorylase B"/>
    <property type="match status" value="2"/>
</dbReference>
<dbReference type="GO" id="GO:0006506">
    <property type="term" value="P:GPI anchor biosynthetic process"/>
    <property type="evidence" value="ECO:0007669"/>
    <property type="project" value="UniProtKB-KW"/>
</dbReference>
<dbReference type="PANTHER" id="PTHR45871">
    <property type="entry name" value="N-ACETYLGLUCOSAMINYL-PHOSPHATIDYLINOSITOL BIOSYNTHETIC PROTEIN"/>
    <property type="match status" value="1"/>
</dbReference>
<evidence type="ECO:0000256" key="2">
    <source>
        <dbReference type="ARBA" id="ARBA00012420"/>
    </source>
</evidence>
<evidence type="ECO:0000259" key="8">
    <source>
        <dbReference type="Pfam" id="PF08288"/>
    </source>
</evidence>
<accession>A0AA85K730</accession>
<dbReference type="Pfam" id="PF08288">
    <property type="entry name" value="PIGA"/>
    <property type="match status" value="1"/>
</dbReference>
<feature type="domain" description="PIGA GPI anchor biosynthesis" evidence="8">
    <location>
        <begin position="60"/>
        <end position="147"/>
    </location>
</feature>
<evidence type="ECO:0000256" key="6">
    <source>
        <dbReference type="ARBA" id="ARBA00032160"/>
    </source>
</evidence>
<dbReference type="EC" id="2.4.1.198" evidence="2"/>
<reference evidence="9" key="1">
    <citation type="submission" date="2022-06" db="EMBL/GenBank/DDBJ databases">
        <authorList>
            <person name="Berger JAMES D."/>
            <person name="Berger JAMES D."/>
        </authorList>
    </citation>
    <scope>NUCLEOTIDE SEQUENCE [LARGE SCALE GENOMIC DNA]</scope>
</reference>
<dbReference type="PANTHER" id="PTHR45871:SF1">
    <property type="entry name" value="PHOSPHATIDYLINOSITOL N-ACETYLGLUCOSAMINYLTRANSFERASE SUBUNIT A"/>
    <property type="match status" value="1"/>
</dbReference>
<evidence type="ECO:0000256" key="5">
    <source>
        <dbReference type="ARBA" id="ARBA00022679"/>
    </source>
</evidence>
<dbReference type="GO" id="GO:0017176">
    <property type="term" value="F:phosphatidylinositol N-acetylglucosaminyltransferase activity"/>
    <property type="evidence" value="ECO:0007669"/>
    <property type="project" value="UniProtKB-EC"/>
</dbReference>
<dbReference type="Pfam" id="PF00534">
    <property type="entry name" value="Glycos_transf_1"/>
    <property type="match status" value="1"/>
</dbReference>
<dbReference type="Proteomes" id="UP000050795">
    <property type="component" value="Unassembled WGS sequence"/>
</dbReference>